<name>A0A9W6P9D1_9ACTN</name>
<protein>
    <submittedName>
        <fullName evidence="1">Uncharacterized protein</fullName>
    </submittedName>
</protein>
<accession>A0A9W6P9D1</accession>
<evidence type="ECO:0000313" key="2">
    <source>
        <dbReference type="Proteomes" id="UP001165092"/>
    </source>
</evidence>
<comment type="caution">
    <text evidence="1">The sequence shown here is derived from an EMBL/GenBank/DDBJ whole genome shotgun (WGS) entry which is preliminary data.</text>
</comment>
<proteinExistence type="predicted"/>
<dbReference type="EMBL" id="BSQG01000007">
    <property type="protein sequence ID" value="GLU49434.1"/>
    <property type="molecule type" value="Genomic_DNA"/>
</dbReference>
<keyword evidence="2" id="KW-1185">Reference proteome</keyword>
<reference evidence="1" key="1">
    <citation type="submission" date="2023-02" db="EMBL/GenBank/DDBJ databases">
        <title>Nocardiopsis ansamitocini NBRC 112285.</title>
        <authorList>
            <person name="Ichikawa N."/>
            <person name="Sato H."/>
            <person name="Tonouchi N."/>
        </authorList>
    </citation>
    <scope>NUCLEOTIDE SEQUENCE</scope>
    <source>
        <strain evidence="1">NBRC 112285</strain>
    </source>
</reference>
<gene>
    <name evidence="1" type="ORF">Nans01_37850</name>
</gene>
<dbReference type="Proteomes" id="UP001165092">
    <property type="component" value="Unassembled WGS sequence"/>
</dbReference>
<dbReference type="RefSeq" id="WP_285760964.1">
    <property type="nucleotide sequence ID" value="NZ_BSQG01000007.1"/>
</dbReference>
<sequence>MRRTISEILGRKPRPGTVHIVTVGLSLRNTLINDHSPMQPWRNAPGAPERGAKTRAHVDRLIPVENPDPDIQRTLADAHRKRLKHELNGDTAEAKELDADIAVLRPELFLSGASAELASLAHPGSPDTLQLPPHVRAGLHDVVVLIPSDTAVGTRAALWNALALTGGDRSRVDYLASPKDASEPAHGRVLIAPVPGLDLLHGGDLSRAMRHIGTLGSRLIDTLAGPGHRYVFHLTGGYRAPLPYLIGLAEGMRSLRSRNGAEHAEVASVSARMMHESRRERLIPVPLRDLPYALVKEVFREADEHPESFAARGAQNDDLEGYVYQRVNRRFELTPFGEGLRALFTEPAKP</sequence>
<evidence type="ECO:0000313" key="1">
    <source>
        <dbReference type="EMBL" id="GLU49434.1"/>
    </source>
</evidence>
<organism evidence="1 2">
    <name type="scientific">Nocardiopsis ansamitocini</name>
    <dbReference type="NCBI Taxonomy" id="1670832"/>
    <lineage>
        <taxon>Bacteria</taxon>
        <taxon>Bacillati</taxon>
        <taxon>Actinomycetota</taxon>
        <taxon>Actinomycetes</taxon>
        <taxon>Streptosporangiales</taxon>
        <taxon>Nocardiopsidaceae</taxon>
        <taxon>Nocardiopsis</taxon>
    </lineage>
</organism>
<dbReference type="AlphaFoldDB" id="A0A9W6P9D1"/>